<dbReference type="RefSeq" id="WP_250944884.1">
    <property type="nucleotide sequence ID" value="NZ_JAMQAY010000003.1"/>
</dbReference>
<comment type="caution">
    <text evidence="3">The sequence shown here is derived from an EMBL/GenBank/DDBJ whole genome shotgun (WGS) entry which is preliminary data.</text>
</comment>
<organism evidence="3 4">
    <name type="scientific">Ciceribacter sichuanensis</name>
    <dbReference type="NCBI Taxonomy" id="2949647"/>
    <lineage>
        <taxon>Bacteria</taxon>
        <taxon>Pseudomonadati</taxon>
        <taxon>Pseudomonadota</taxon>
        <taxon>Alphaproteobacteria</taxon>
        <taxon>Hyphomicrobiales</taxon>
        <taxon>Rhizobiaceae</taxon>
        <taxon>Ciceribacter</taxon>
    </lineage>
</organism>
<feature type="region of interest" description="Disordered" evidence="1">
    <location>
        <begin position="90"/>
        <end position="128"/>
    </location>
</feature>
<dbReference type="Proteomes" id="UP001155079">
    <property type="component" value="Unassembled WGS sequence"/>
</dbReference>
<gene>
    <name evidence="3" type="ORF">NBH20_09600</name>
</gene>
<accession>A0ABT0VA35</accession>
<evidence type="ECO:0000313" key="4">
    <source>
        <dbReference type="Proteomes" id="UP001155079"/>
    </source>
</evidence>
<dbReference type="EMBL" id="JAMQAY010000003">
    <property type="protein sequence ID" value="MCM2401410.1"/>
    <property type="molecule type" value="Genomic_DNA"/>
</dbReference>
<keyword evidence="2" id="KW-1133">Transmembrane helix</keyword>
<feature type="transmembrane region" description="Helical" evidence="2">
    <location>
        <begin position="12"/>
        <end position="30"/>
    </location>
</feature>
<feature type="transmembrane region" description="Helical" evidence="2">
    <location>
        <begin position="42"/>
        <end position="62"/>
    </location>
</feature>
<reference evidence="3 4" key="1">
    <citation type="submission" date="2022-06" db="EMBL/GenBank/DDBJ databases">
        <authorList>
            <person name="Sun Q."/>
        </authorList>
    </citation>
    <scope>NUCLEOTIDE SEQUENCE [LARGE SCALE GENOMIC DNA]</scope>
    <source>
        <strain evidence="3 4">S153</strain>
    </source>
</reference>
<evidence type="ECO:0000313" key="3">
    <source>
        <dbReference type="EMBL" id="MCM2401410.1"/>
    </source>
</evidence>
<protein>
    <submittedName>
        <fullName evidence="3">Uncharacterized protein</fullName>
    </submittedName>
</protein>
<name>A0ABT0VA35_9HYPH</name>
<proteinExistence type="predicted"/>
<feature type="compositionally biased region" description="Polar residues" evidence="1">
    <location>
        <begin position="118"/>
        <end position="128"/>
    </location>
</feature>
<keyword evidence="2" id="KW-0472">Membrane</keyword>
<keyword evidence="2" id="KW-0812">Transmembrane</keyword>
<sequence>MDTKFGHVKNPLSIIAIFAGLVEVSGTFVLPHIEKETQGTFIWFLMTFPFFLVFLFFATLLFKHKVLYAPSDFQNEDNFMEAARPAKFSHVKEKREQEIQDAQETSGTELPHSKQEETSSPTLAANKAPESSLQNISIQKYELLESFIISNYQTDTQAPILRNVKLPGGTDYIFDGIAFDEKSTSFFEVKLVKNTTRSDVFTNWARDLSEAVRDAKKNNSLIGDQLLFLSFVNVDGDTSDEKQSEIIRAFKNAFKGVSLTFSFIPLDSIEKKLEFRFDQEIPKDEF</sequence>
<evidence type="ECO:0000256" key="2">
    <source>
        <dbReference type="SAM" id="Phobius"/>
    </source>
</evidence>
<evidence type="ECO:0000256" key="1">
    <source>
        <dbReference type="SAM" id="MobiDB-lite"/>
    </source>
</evidence>
<keyword evidence="4" id="KW-1185">Reference proteome</keyword>